<evidence type="ECO:0000256" key="2">
    <source>
        <dbReference type="PROSITE-ProRule" id="PRU00335"/>
    </source>
</evidence>
<reference evidence="5" key="2">
    <citation type="submission" date="2020-09" db="EMBL/GenBank/DDBJ databases">
        <authorList>
            <person name="Sun Q."/>
            <person name="Zhou Y."/>
        </authorList>
    </citation>
    <scope>NUCLEOTIDE SEQUENCE</scope>
    <source>
        <strain evidence="5">CGMCC 1.12785</strain>
    </source>
</reference>
<sequence>MSTQQERTNHAAAPAEVPAEAPEGAITERRRRTRERLLTAAQHVFAQRGIAGASVEEICEEADFTRGAFYSNFGSKDELIEAVSLHIIGQIQQRVVDATTSYPEITDGEERLRRCVAELASAVPRERTLLLTFKELQLYAVKVPSLRKALVEYQETEMCSIYEAAKAFVAECGRAFTLSDEVSLDLLAAAYEFAVQRALETADPEDPEVVFDLSLLADLLIAITRPIE</sequence>
<keyword evidence="1 2" id="KW-0238">DNA-binding</keyword>
<dbReference type="GO" id="GO:0000976">
    <property type="term" value="F:transcription cis-regulatory region binding"/>
    <property type="evidence" value="ECO:0007669"/>
    <property type="project" value="TreeGrafter"/>
</dbReference>
<dbReference type="PANTHER" id="PTHR30055:SF226">
    <property type="entry name" value="HTH-TYPE TRANSCRIPTIONAL REGULATOR PKSA"/>
    <property type="match status" value="1"/>
</dbReference>
<dbReference type="Gene3D" id="1.10.357.10">
    <property type="entry name" value="Tetracycline Repressor, domain 2"/>
    <property type="match status" value="1"/>
</dbReference>
<dbReference type="Pfam" id="PF00440">
    <property type="entry name" value="TetR_N"/>
    <property type="match status" value="1"/>
</dbReference>
<feature type="compositionally biased region" description="Low complexity" evidence="3">
    <location>
        <begin position="11"/>
        <end position="25"/>
    </location>
</feature>
<evidence type="ECO:0000259" key="4">
    <source>
        <dbReference type="PROSITE" id="PS50977"/>
    </source>
</evidence>
<feature type="region of interest" description="Disordered" evidence="3">
    <location>
        <begin position="1"/>
        <end position="29"/>
    </location>
</feature>
<dbReference type="InterPro" id="IPR050109">
    <property type="entry name" value="HTH-type_TetR-like_transc_reg"/>
</dbReference>
<protein>
    <submittedName>
        <fullName evidence="5">TetR family transcriptional regulator</fullName>
    </submittedName>
</protein>
<dbReference type="PANTHER" id="PTHR30055">
    <property type="entry name" value="HTH-TYPE TRANSCRIPTIONAL REGULATOR RUTR"/>
    <property type="match status" value="1"/>
</dbReference>
<dbReference type="PROSITE" id="PS50977">
    <property type="entry name" value="HTH_TETR_2"/>
    <property type="match status" value="1"/>
</dbReference>
<dbReference type="AlphaFoldDB" id="A0A8J2XKF2"/>
<evidence type="ECO:0000313" key="5">
    <source>
        <dbReference type="EMBL" id="GGA27765.1"/>
    </source>
</evidence>
<gene>
    <name evidence="5" type="ORF">GCM10011333_33190</name>
</gene>
<dbReference type="Proteomes" id="UP000616114">
    <property type="component" value="Unassembled WGS sequence"/>
</dbReference>
<keyword evidence="6" id="KW-1185">Reference proteome</keyword>
<evidence type="ECO:0000256" key="1">
    <source>
        <dbReference type="ARBA" id="ARBA00023125"/>
    </source>
</evidence>
<dbReference type="EMBL" id="BMFY01000021">
    <property type="protein sequence ID" value="GGA27765.1"/>
    <property type="molecule type" value="Genomic_DNA"/>
</dbReference>
<organism evidence="5 6">
    <name type="scientific">Sediminivirga luteola</name>
    <dbReference type="NCBI Taxonomy" id="1774748"/>
    <lineage>
        <taxon>Bacteria</taxon>
        <taxon>Bacillati</taxon>
        <taxon>Actinomycetota</taxon>
        <taxon>Actinomycetes</taxon>
        <taxon>Micrococcales</taxon>
        <taxon>Brevibacteriaceae</taxon>
        <taxon>Sediminivirga</taxon>
    </lineage>
</organism>
<name>A0A8J2XKF2_9MICO</name>
<evidence type="ECO:0000256" key="3">
    <source>
        <dbReference type="SAM" id="MobiDB-lite"/>
    </source>
</evidence>
<dbReference type="PRINTS" id="PR00455">
    <property type="entry name" value="HTHTETR"/>
</dbReference>
<dbReference type="InterPro" id="IPR001647">
    <property type="entry name" value="HTH_TetR"/>
</dbReference>
<reference evidence="5" key="1">
    <citation type="journal article" date="2014" name="Int. J. Syst. Evol. Microbiol.">
        <title>Complete genome sequence of Corynebacterium casei LMG S-19264T (=DSM 44701T), isolated from a smear-ripened cheese.</title>
        <authorList>
            <consortium name="US DOE Joint Genome Institute (JGI-PGF)"/>
            <person name="Walter F."/>
            <person name="Albersmeier A."/>
            <person name="Kalinowski J."/>
            <person name="Ruckert C."/>
        </authorList>
    </citation>
    <scope>NUCLEOTIDE SEQUENCE</scope>
    <source>
        <strain evidence="5">CGMCC 1.12785</strain>
    </source>
</reference>
<evidence type="ECO:0000313" key="6">
    <source>
        <dbReference type="Proteomes" id="UP000616114"/>
    </source>
</evidence>
<dbReference type="GO" id="GO:0003700">
    <property type="term" value="F:DNA-binding transcription factor activity"/>
    <property type="evidence" value="ECO:0007669"/>
    <property type="project" value="TreeGrafter"/>
</dbReference>
<dbReference type="SUPFAM" id="SSF46689">
    <property type="entry name" value="Homeodomain-like"/>
    <property type="match status" value="1"/>
</dbReference>
<dbReference type="RefSeq" id="WP_229745267.1">
    <property type="nucleotide sequence ID" value="NZ_BMFY01000021.1"/>
</dbReference>
<comment type="caution">
    <text evidence="5">The sequence shown here is derived from an EMBL/GenBank/DDBJ whole genome shotgun (WGS) entry which is preliminary data.</text>
</comment>
<dbReference type="InterPro" id="IPR009057">
    <property type="entry name" value="Homeodomain-like_sf"/>
</dbReference>
<proteinExistence type="predicted"/>
<feature type="DNA-binding region" description="H-T-H motif" evidence="2">
    <location>
        <begin position="54"/>
        <end position="73"/>
    </location>
</feature>
<feature type="domain" description="HTH tetR-type" evidence="4">
    <location>
        <begin position="31"/>
        <end position="91"/>
    </location>
</feature>
<accession>A0A8J2XKF2</accession>